<comment type="caution">
    <text evidence="3">The sequence shown here is derived from an EMBL/GenBank/DDBJ whole genome shotgun (WGS) entry which is preliminary data.</text>
</comment>
<proteinExistence type="predicted"/>
<dbReference type="STRING" id="1261640.BHK98_05530"/>
<name>A0A1Q9JH78_9FIRM</name>
<sequence>MMIKMTRMRLLSAFIVLAMLMTLLPANYTYASDTIIVPNSDISMRVIDANKLEVIDGDTISKISVEEVDSNVTRIFVSEPGVPDKVLIANSETGTVTTEEGRTIIAADVGIDKQINIKQSAASYKSKTKTKKYSYAKIKNALGGTATVAGVAGMIIALLVAAGFSVPGMLSVLCTFLGGIPGLISYVMKGSSKHGVSVKLKSYMRTLHRGGRHIRSKLGKLLE</sequence>
<protein>
    <submittedName>
        <fullName evidence="3">Uncharacterized protein</fullName>
    </submittedName>
</protein>
<evidence type="ECO:0000256" key="1">
    <source>
        <dbReference type="SAM" id="Phobius"/>
    </source>
</evidence>
<dbReference type="EMBL" id="MJIE01000001">
    <property type="protein sequence ID" value="OLR55569.1"/>
    <property type="molecule type" value="Genomic_DNA"/>
</dbReference>
<dbReference type="Proteomes" id="UP000187404">
    <property type="component" value="Unassembled WGS sequence"/>
</dbReference>
<dbReference type="AlphaFoldDB" id="A0A1Q9JH78"/>
<evidence type="ECO:0000256" key="2">
    <source>
        <dbReference type="SAM" id="SignalP"/>
    </source>
</evidence>
<keyword evidence="1" id="KW-0472">Membrane</keyword>
<keyword evidence="2" id="KW-0732">Signal</keyword>
<feature type="transmembrane region" description="Helical" evidence="1">
    <location>
        <begin position="141"/>
        <end position="162"/>
    </location>
</feature>
<gene>
    <name evidence="3" type="ORF">BHK98_05530</name>
</gene>
<organism evidence="3 4">
    <name type="scientific">Hornefia porci</name>
    <dbReference type="NCBI Taxonomy" id="2652292"/>
    <lineage>
        <taxon>Bacteria</taxon>
        <taxon>Bacillati</taxon>
        <taxon>Bacillota</taxon>
        <taxon>Clostridia</taxon>
        <taxon>Peptostreptococcales</taxon>
        <taxon>Anaerovoracaceae</taxon>
        <taxon>Hornefia</taxon>
    </lineage>
</organism>
<evidence type="ECO:0000313" key="3">
    <source>
        <dbReference type="EMBL" id="OLR55569.1"/>
    </source>
</evidence>
<keyword evidence="1" id="KW-0812">Transmembrane</keyword>
<dbReference type="RefSeq" id="WP_075712562.1">
    <property type="nucleotide sequence ID" value="NZ_MJIE01000001.1"/>
</dbReference>
<accession>A0A1Q9JH78</accession>
<evidence type="ECO:0000313" key="4">
    <source>
        <dbReference type="Proteomes" id="UP000187404"/>
    </source>
</evidence>
<feature type="chain" id="PRO_5012277166" evidence="2">
    <location>
        <begin position="32"/>
        <end position="223"/>
    </location>
</feature>
<keyword evidence="1" id="KW-1133">Transmembrane helix</keyword>
<feature type="signal peptide" evidence="2">
    <location>
        <begin position="1"/>
        <end position="31"/>
    </location>
</feature>
<feature type="transmembrane region" description="Helical" evidence="1">
    <location>
        <begin position="169"/>
        <end position="188"/>
    </location>
</feature>
<keyword evidence="4" id="KW-1185">Reference proteome</keyword>
<reference evidence="3 4" key="1">
    <citation type="journal article" date="2016" name="Appl. Environ. Microbiol.">
        <title>Function and Phylogeny of Bacterial Butyryl Coenzyme A:Acetate Transferases and Their Diversity in the Proximal Colon of Swine.</title>
        <authorList>
            <person name="Trachsel J."/>
            <person name="Bayles D.O."/>
            <person name="Looft T."/>
            <person name="Levine U.Y."/>
            <person name="Allen H.K."/>
        </authorList>
    </citation>
    <scope>NUCLEOTIDE SEQUENCE [LARGE SCALE GENOMIC DNA]</scope>
    <source>
        <strain evidence="3 4">68-3-10</strain>
    </source>
</reference>